<feature type="region of interest" description="Disordered" evidence="12">
    <location>
        <begin position="196"/>
        <end position="215"/>
    </location>
</feature>
<dbReference type="FunFam" id="2.60.40.200:FF:000004">
    <property type="entry name" value="Copper chaperone for superoxide dismutase"/>
    <property type="match status" value="1"/>
</dbReference>
<evidence type="ECO:0000259" key="13">
    <source>
        <dbReference type="Pfam" id="PF00080"/>
    </source>
</evidence>
<comment type="similarity">
    <text evidence="2">Belongs to the Cu-Zn superoxide dismutase family.</text>
</comment>
<keyword evidence="8" id="KW-0186">Copper</keyword>
<dbReference type="Pfam" id="PF00080">
    <property type="entry name" value="Sod_Cu"/>
    <property type="match status" value="1"/>
</dbReference>
<keyword evidence="15" id="KW-1185">Reference proteome</keyword>
<evidence type="ECO:0000256" key="4">
    <source>
        <dbReference type="ARBA" id="ARBA00022723"/>
    </source>
</evidence>
<evidence type="ECO:0000256" key="5">
    <source>
        <dbReference type="ARBA" id="ARBA00022833"/>
    </source>
</evidence>
<dbReference type="InterPro" id="IPR036423">
    <property type="entry name" value="SOD-like_Cu/Zn_dom_sf"/>
</dbReference>
<dbReference type="EMBL" id="BGZK01001199">
    <property type="protein sequence ID" value="GBP74220.1"/>
    <property type="molecule type" value="Genomic_DNA"/>
</dbReference>
<dbReference type="InterPro" id="IPR001424">
    <property type="entry name" value="SOD_Cu_Zn_dom"/>
</dbReference>
<comment type="cofactor">
    <cofactor evidence="1">
        <name>Zn(2+)</name>
        <dbReference type="ChEBI" id="CHEBI:29105"/>
    </cofactor>
</comment>
<proteinExistence type="inferred from homology"/>
<dbReference type="AlphaFoldDB" id="A0A4C1YGP4"/>
<evidence type="ECO:0000256" key="11">
    <source>
        <dbReference type="ARBA" id="ARBA00072705"/>
    </source>
</evidence>
<accession>A0A4C1YGP4</accession>
<dbReference type="PRINTS" id="PR00068">
    <property type="entry name" value="CUZNDISMTASE"/>
</dbReference>
<dbReference type="SUPFAM" id="SSF49329">
    <property type="entry name" value="Cu,Zn superoxide dismutase-like"/>
    <property type="match status" value="1"/>
</dbReference>
<dbReference type="CDD" id="cd00305">
    <property type="entry name" value="Cu-Zn_Superoxide_Dismutase"/>
    <property type="match status" value="1"/>
</dbReference>
<evidence type="ECO:0000313" key="14">
    <source>
        <dbReference type="EMBL" id="GBP74220.1"/>
    </source>
</evidence>
<evidence type="ECO:0000313" key="15">
    <source>
        <dbReference type="Proteomes" id="UP000299102"/>
    </source>
</evidence>
<dbReference type="PANTHER" id="PTHR10003">
    <property type="entry name" value="SUPEROXIDE DISMUTASE CU-ZN -RELATED"/>
    <property type="match status" value="1"/>
</dbReference>
<evidence type="ECO:0000256" key="10">
    <source>
        <dbReference type="ARBA" id="ARBA00049204"/>
    </source>
</evidence>
<comment type="caution">
    <text evidence="14">The sequence shown here is derived from an EMBL/GenBank/DDBJ whole genome shotgun (WGS) entry which is preliminary data.</text>
</comment>
<keyword evidence="7" id="KW-0560">Oxidoreductase</keyword>
<dbReference type="InterPro" id="IPR024134">
    <property type="entry name" value="SOD_Cu/Zn_/chaperone"/>
</dbReference>
<organism evidence="14 15">
    <name type="scientific">Eumeta variegata</name>
    <name type="common">Bagworm moth</name>
    <name type="synonym">Eumeta japonica</name>
    <dbReference type="NCBI Taxonomy" id="151549"/>
    <lineage>
        <taxon>Eukaryota</taxon>
        <taxon>Metazoa</taxon>
        <taxon>Ecdysozoa</taxon>
        <taxon>Arthropoda</taxon>
        <taxon>Hexapoda</taxon>
        <taxon>Insecta</taxon>
        <taxon>Pterygota</taxon>
        <taxon>Neoptera</taxon>
        <taxon>Endopterygota</taxon>
        <taxon>Lepidoptera</taxon>
        <taxon>Glossata</taxon>
        <taxon>Ditrysia</taxon>
        <taxon>Tineoidea</taxon>
        <taxon>Psychidae</taxon>
        <taxon>Oiketicinae</taxon>
        <taxon>Eumeta</taxon>
    </lineage>
</organism>
<feature type="compositionally biased region" description="Basic and acidic residues" evidence="12">
    <location>
        <begin position="196"/>
        <end position="211"/>
    </location>
</feature>
<evidence type="ECO:0000256" key="9">
    <source>
        <dbReference type="ARBA" id="ARBA00023157"/>
    </source>
</evidence>
<evidence type="ECO:0000256" key="2">
    <source>
        <dbReference type="ARBA" id="ARBA00010457"/>
    </source>
</evidence>
<feature type="domain" description="Superoxide dismutase copper/zinc binding" evidence="13">
    <location>
        <begin position="91"/>
        <end position="224"/>
    </location>
</feature>
<dbReference type="GO" id="GO:0005507">
    <property type="term" value="F:copper ion binding"/>
    <property type="evidence" value="ECO:0007669"/>
    <property type="project" value="InterPro"/>
</dbReference>
<dbReference type="Proteomes" id="UP000299102">
    <property type="component" value="Unassembled WGS sequence"/>
</dbReference>
<evidence type="ECO:0000256" key="6">
    <source>
        <dbReference type="ARBA" id="ARBA00022862"/>
    </source>
</evidence>
<keyword evidence="5" id="KW-0862">Zinc</keyword>
<name>A0A4C1YGP4_EUMVA</name>
<evidence type="ECO:0000256" key="1">
    <source>
        <dbReference type="ARBA" id="ARBA00001947"/>
    </source>
</evidence>
<dbReference type="EC" id="1.15.1.1" evidence="3"/>
<evidence type="ECO:0000256" key="12">
    <source>
        <dbReference type="SAM" id="MobiDB-lite"/>
    </source>
</evidence>
<gene>
    <name evidence="14" type="primary">Ccs</name>
    <name evidence="14" type="ORF">EVAR_54573_1</name>
</gene>
<dbReference type="GO" id="GO:0004784">
    <property type="term" value="F:superoxide dismutase activity"/>
    <property type="evidence" value="ECO:0007669"/>
    <property type="project" value="UniProtKB-EC"/>
</dbReference>
<sequence length="282" mass="29796">MELEVLVDFGPKPNEETLNETLKKLKNTEGVKEVQYKDGTFMVETVLPSSLVLNMVSESTGKRTVLQGFGESQSAVASVTSALGCGKSSGVMGVVRFQQTAEGPLVVDGTVDGLKPGEHGLHVHEAGDLSQGCKSIGGHYNPLGTVHGAPTDGRDRRHAGDLGNIVADDMGRATFRILDDVLKVWEIVGRSISISDRRDDLGRGDSPESKVDGASGDSVACGIIARSAGIFQNPKRICACDGVTVWDERDRPLAGAGRRSTSPCCNRELGGGDAQKKTCCKV</sequence>
<keyword evidence="9" id="KW-1015">Disulfide bond</keyword>
<dbReference type="STRING" id="151549.A0A4C1YGP4"/>
<keyword evidence="6" id="KW-0049">Antioxidant</keyword>
<keyword evidence="4" id="KW-0479">Metal-binding</keyword>
<reference evidence="14 15" key="1">
    <citation type="journal article" date="2019" name="Commun. Biol.">
        <title>The bagworm genome reveals a unique fibroin gene that provides high tensile strength.</title>
        <authorList>
            <person name="Kono N."/>
            <person name="Nakamura H."/>
            <person name="Ohtoshi R."/>
            <person name="Tomita M."/>
            <person name="Numata K."/>
            <person name="Arakawa K."/>
        </authorList>
    </citation>
    <scope>NUCLEOTIDE SEQUENCE [LARGE SCALE GENOMIC DNA]</scope>
</reference>
<protein>
    <recommendedName>
        <fullName evidence="11">Extracellular superoxide dismutase [Cu-Zn]</fullName>
        <ecNumber evidence="3">1.15.1.1</ecNumber>
    </recommendedName>
</protein>
<dbReference type="Gene3D" id="2.60.40.200">
    <property type="entry name" value="Superoxide dismutase, copper/zinc binding domain"/>
    <property type="match status" value="1"/>
</dbReference>
<evidence type="ECO:0000256" key="8">
    <source>
        <dbReference type="ARBA" id="ARBA00023008"/>
    </source>
</evidence>
<dbReference type="OrthoDB" id="666972at2759"/>
<evidence type="ECO:0000256" key="3">
    <source>
        <dbReference type="ARBA" id="ARBA00012682"/>
    </source>
</evidence>
<comment type="catalytic activity">
    <reaction evidence="10">
        <text>2 superoxide + 2 H(+) = H2O2 + O2</text>
        <dbReference type="Rhea" id="RHEA:20696"/>
        <dbReference type="ChEBI" id="CHEBI:15378"/>
        <dbReference type="ChEBI" id="CHEBI:15379"/>
        <dbReference type="ChEBI" id="CHEBI:16240"/>
        <dbReference type="ChEBI" id="CHEBI:18421"/>
        <dbReference type="EC" id="1.15.1.1"/>
    </reaction>
</comment>
<evidence type="ECO:0000256" key="7">
    <source>
        <dbReference type="ARBA" id="ARBA00023002"/>
    </source>
</evidence>